<dbReference type="SUPFAM" id="SSF52343">
    <property type="entry name" value="Ferredoxin reductase-like, C-terminal NADP-linked domain"/>
    <property type="match status" value="1"/>
</dbReference>
<evidence type="ECO:0000256" key="5">
    <source>
        <dbReference type="ARBA" id="ARBA00023004"/>
    </source>
</evidence>
<protein>
    <submittedName>
        <fullName evidence="9">PDR/VanB family oxidoreductase</fullName>
    </submittedName>
</protein>
<dbReference type="Gene3D" id="2.40.30.10">
    <property type="entry name" value="Translation factors"/>
    <property type="match status" value="1"/>
</dbReference>
<accession>A0ABN1KBI9</accession>
<dbReference type="Proteomes" id="UP001500279">
    <property type="component" value="Unassembled WGS sequence"/>
</dbReference>
<organism evidence="9 10">
    <name type="scientific">Ideonella azotifigens</name>
    <dbReference type="NCBI Taxonomy" id="513160"/>
    <lineage>
        <taxon>Bacteria</taxon>
        <taxon>Pseudomonadati</taxon>
        <taxon>Pseudomonadota</taxon>
        <taxon>Betaproteobacteria</taxon>
        <taxon>Burkholderiales</taxon>
        <taxon>Sphaerotilaceae</taxon>
        <taxon>Ideonella</taxon>
    </lineage>
</organism>
<dbReference type="Gene3D" id="3.10.20.30">
    <property type="match status" value="1"/>
</dbReference>
<dbReference type="PRINTS" id="PR00409">
    <property type="entry name" value="PHDIOXRDTASE"/>
</dbReference>
<dbReference type="SUPFAM" id="SSF54292">
    <property type="entry name" value="2Fe-2S ferredoxin-like"/>
    <property type="match status" value="1"/>
</dbReference>
<dbReference type="InterPro" id="IPR006058">
    <property type="entry name" value="2Fe2S_fd_BS"/>
</dbReference>
<dbReference type="Pfam" id="PF00111">
    <property type="entry name" value="Fer2"/>
    <property type="match status" value="1"/>
</dbReference>
<keyword evidence="6" id="KW-0411">Iron-sulfur</keyword>
<dbReference type="Gene3D" id="3.40.50.80">
    <property type="entry name" value="Nucleotide-binding domain of ferredoxin-NADP reductase (FNR) module"/>
    <property type="match status" value="1"/>
</dbReference>
<gene>
    <name evidence="9" type="ORF">GCM10009107_45060</name>
</gene>
<keyword evidence="3" id="KW-0479">Metal-binding</keyword>
<keyword evidence="5" id="KW-0408">Iron</keyword>
<evidence type="ECO:0000256" key="6">
    <source>
        <dbReference type="ARBA" id="ARBA00023014"/>
    </source>
</evidence>
<dbReference type="InterPro" id="IPR050415">
    <property type="entry name" value="MRET"/>
</dbReference>
<sequence>MTFTLSVAAIRAEALDIISVELRSHDGKDLSPFEPGAHLEIDVLQSGGGRHLVRHYSICNDSAEADRYVIAVARAAASRGGSAALHDLVKVGTSVNVRALRNNFPLTREAASYRFIAGGIGITPILSMIRWCIAAGKAWSLLYCVRSKVRAAFFEELNGMGESVRFHFDDESGLPNLQAELSDPKPGEHVYCCGPSPLMKAVESLCLNRDPDTVHFEWFSADASNVHQAEPAEFEVVLKRSGLRLSIPEDRSVLDVLDANGVVVANSCREGICGACETAVCGGVVDHRDHVLTKAERAAGQSMMVCVSRAMSPVLELDL</sequence>
<dbReference type="EMBL" id="BAAAEW010000027">
    <property type="protein sequence ID" value="GAA0761414.1"/>
    <property type="molecule type" value="Genomic_DNA"/>
</dbReference>
<dbReference type="InterPro" id="IPR012675">
    <property type="entry name" value="Beta-grasp_dom_sf"/>
</dbReference>
<dbReference type="CDD" id="cd06185">
    <property type="entry name" value="PDR_like"/>
    <property type="match status" value="1"/>
</dbReference>
<dbReference type="SUPFAM" id="SSF63380">
    <property type="entry name" value="Riboflavin synthase domain-like"/>
    <property type="match status" value="1"/>
</dbReference>
<keyword evidence="2" id="KW-0001">2Fe-2S</keyword>
<evidence type="ECO:0000256" key="3">
    <source>
        <dbReference type="ARBA" id="ARBA00022723"/>
    </source>
</evidence>
<evidence type="ECO:0000256" key="1">
    <source>
        <dbReference type="ARBA" id="ARBA00022630"/>
    </source>
</evidence>
<evidence type="ECO:0000256" key="2">
    <source>
        <dbReference type="ARBA" id="ARBA00022714"/>
    </source>
</evidence>
<comment type="caution">
    <text evidence="9">The sequence shown here is derived from an EMBL/GenBank/DDBJ whole genome shotgun (WGS) entry which is preliminary data.</text>
</comment>
<dbReference type="PANTHER" id="PTHR47354">
    <property type="entry name" value="NADH OXIDOREDUCTASE HCR"/>
    <property type="match status" value="1"/>
</dbReference>
<keyword evidence="4" id="KW-0560">Oxidoreductase</keyword>
<evidence type="ECO:0000313" key="9">
    <source>
        <dbReference type="EMBL" id="GAA0761414.1"/>
    </source>
</evidence>
<dbReference type="InterPro" id="IPR001041">
    <property type="entry name" value="2Fe-2S_ferredoxin-type"/>
</dbReference>
<evidence type="ECO:0000259" key="8">
    <source>
        <dbReference type="PROSITE" id="PS51384"/>
    </source>
</evidence>
<dbReference type="PROSITE" id="PS51085">
    <property type="entry name" value="2FE2S_FER_2"/>
    <property type="match status" value="1"/>
</dbReference>
<evidence type="ECO:0000313" key="10">
    <source>
        <dbReference type="Proteomes" id="UP001500279"/>
    </source>
</evidence>
<evidence type="ECO:0000259" key="7">
    <source>
        <dbReference type="PROSITE" id="PS51085"/>
    </source>
</evidence>
<dbReference type="PROSITE" id="PS00197">
    <property type="entry name" value="2FE2S_FER_1"/>
    <property type="match status" value="1"/>
</dbReference>
<reference evidence="9 10" key="1">
    <citation type="journal article" date="2019" name="Int. J. Syst. Evol. Microbiol.">
        <title>The Global Catalogue of Microorganisms (GCM) 10K type strain sequencing project: providing services to taxonomists for standard genome sequencing and annotation.</title>
        <authorList>
            <consortium name="The Broad Institute Genomics Platform"/>
            <consortium name="The Broad Institute Genome Sequencing Center for Infectious Disease"/>
            <person name="Wu L."/>
            <person name="Ma J."/>
        </authorList>
    </citation>
    <scope>NUCLEOTIDE SEQUENCE [LARGE SCALE GENOMIC DNA]</scope>
    <source>
        <strain evidence="9 10">JCM 15503</strain>
    </source>
</reference>
<dbReference type="InterPro" id="IPR017927">
    <property type="entry name" value="FAD-bd_FR_type"/>
</dbReference>
<keyword evidence="1" id="KW-0285">Flavoprotein</keyword>
<proteinExistence type="predicted"/>
<dbReference type="InterPro" id="IPR036010">
    <property type="entry name" value="2Fe-2S_ferredoxin-like_sf"/>
</dbReference>
<dbReference type="PROSITE" id="PS51384">
    <property type="entry name" value="FAD_FR"/>
    <property type="match status" value="1"/>
</dbReference>
<dbReference type="CDD" id="cd00207">
    <property type="entry name" value="fer2"/>
    <property type="match status" value="1"/>
</dbReference>
<dbReference type="InterPro" id="IPR039261">
    <property type="entry name" value="FNR_nucleotide-bd"/>
</dbReference>
<name>A0ABN1KBI9_9BURK</name>
<dbReference type="PANTHER" id="PTHR47354:SF1">
    <property type="entry name" value="CARNITINE MONOOXYGENASE REDUCTASE SUBUNIT"/>
    <property type="match status" value="1"/>
</dbReference>
<keyword evidence="10" id="KW-1185">Reference proteome</keyword>
<feature type="domain" description="2Fe-2S ferredoxin-type" evidence="7">
    <location>
        <begin position="234"/>
        <end position="319"/>
    </location>
</feature>
<dbReference type="InterPro" id="IPR017938">
    <property type="entry name" value="Riboflavin_synthase-like_b-brl"/>
</dbReference>
<evidence type="ECO:0000256" key="4">
    <source>
        <dbReference type="ARBA" id="ARBA00023002"/>
    </source>
</evidence>
<dbReference type="RefSeq" id="WP_141284548.1">
    <property type="nucleotide sequence ID" value="NZ_BAAAEW010000027.1"/>
</dbReference>
<feature type="domain" description="FAD-binding FR-type" evidence="8">
    <location>
        <begin position="1"/>
        <end position="107"/>
    </location>
</feature>